<dbReference type="HAMAP" id="MF_00340">
    <property type="entry name" value="Ribosomal_bL32"/>
    <property type="match status" value="1"/>
</dbReference>
<dbReference type="GO" id="GO:0015934">
    <property type="term" value="C:large ribosomal subunit"/>
    <property type="evidence" value="ECO:0007669"/>
    <property type="project" value="InterPro"/>
</dbReference>
<proteinExistence type="inferred from homology"/>
<name>A0A075WQ82_CHLVA</name>
<evidence type="ECO:0000256" key="3">
    <source>
        <dbReference type="ARBA" id="ARBA00023274"/>
    </source>
</evidence>
<dbReference type="SUPFAM" id="SSF57829">
    <property type="entry name" value="Zn-binding ribosomal proteins"/>
    <property type="match status" value="1"/>
</dbReference>
<dbReference type="EMBL" id="KJ718922">
    <property type="protein sequence ID" value="AIH00176.1"/>
    <property type="molecule type" value="Genomic_DNA"/>
</dbReference>
<protein>
    <recommendedName>
        <fullName evidence="4">Large ribosomal subunit protein bL32c</fullName>
    </recommendedName>
</protein>
<dbReference type="GO" id="GO:0006412">
    <property type="term" value="P:translation"/>
    <property type="evidence" value="ECO:0007669"/>
    <property type="project" value="UniProtKB-UniRule"/>
</dbReference>
<evidence type="ECO:0000256" key="4">
    <source>
        <dbReference type="HAMAP-Rule" id="MF_00340"/>
    </source>
</evidence>
<keyword evidence="3 4" id="KW-0687">Ribonucleoprotein</keyword>
<dbReference type="InterPro" id="IPR011332">
    <property type="entry name" value="Ribosomal_zn-bd"/>
</dbReference>
<accession>A0A075WQ82</accession>
<dbReference type="NCBIfam" id="TIGR01031">
    <property type="entry name" value="rpmF_bact"/>
    <property type="match status" value="1"/>
</dbReference>
<keyword evidence="5" id="KW-0934">Plastid</keyword>
<comment type="similarity">
    <text evidence="1 4">Belongs to the bacterial ribosomal protein bL32 family.</text>
</comment>
<geneLocation type="chloroplast" evidence="5"/>
<organism evidence="5">
    <name type="scientific">Chlorella variabilis</name>
    <name type="common">Green alga</name>
    <dbReference type="NCBI Taxonomy" id="554065"/>
    <lineage>
        <taxon>Eukaryota</taxon>
        <taxon>Viridiplantae</taxon>
        <taxon>Chlorophyta</taxon>
        <taxon>core chlorophytes</taxon>
        <taxon>Trebouxiophyceae</taxon>
        <taxon>Chlorellales</taxon>
        <taxon>Chlorellaceae</taxon>
        <taxon>Chlorella clade</taxon>
        <taxon>Chlorella</taxon>
    </lineage>
</organism>
<dbReference type="AlphaFoldDB" id="A0A075WQ82"/>
<dbReference type="InterPro" id="IPR002677">
    <property type="entry name" value="Ribosomal_bL32"/>
</dbReference>
<keyword evidence="2 4" id="KW-0689">Ribosomal protein</keyword>
<evidence type="ECO:0000313" key="6">
    <source>
        <dbReference type="EMBL" id="AJP09506.1"/>
    </source>
</evidence>
<gene>
    <name evidence="4 5" type="primary">rpl32</name>
    <name evidence="6" type="ORF">cvarcp_00093</name>
</gene>
<evidence type="ECO:0000313" key="5">
    <source>
        <dbReference type="EMBL" id="AIH00176.1"/>
    </source>
</evidence>
<dbReference type="Pfam" id="PF01783">
    <property type="entry name" value="Ribosomal_L32p"/>
    <property type="match status" value="1"/>
</dbReference>
<keyword evidence="5" id="KW-0150">Chloroplast</keyword>
<reference evidence="6" key="2">
    <citation type="journal article" date="2015" name="Mitochondrial DNA">
        <title>Complete sequence and characterization of mitochondrial and chloroplast genome of Chlorella variabilis NC64A.</title>
        <authorList>
            <person name="Orsini M."/>
            <person name="Costelli C."/>
            <person name="Malavasi V."/>
            <person name="Cusano R."/>
            <person name="Concas A."/>
            <person name="Angius A."/>
            <person name="Cao G."/>
        </authorList>
    </citation>
    <scope>NUCLEOTIDE SEQUENCE</scope>
    <source>
        <strain evidence="6">Crs4cvariabilis2014</strain>
    </source>
</reference>
<sequence>MFFEPNTNFFKDFKILKKEKIMAVPKKRTSKMKTRLRKAHWKAQASREALKALSKAKKVIKGLLVETSSNSDPSTESSN</sequence>
<comment type="subcellular location">
    <subcellularLocation>
        <location evidence="4">Plastid</location>
        <location evidence="4">Chloroplast</location>
    </subcellularLocation>
</comment>
<evidence type="ECO:0000256" key="2">
    <source>
        <dbReference type="ARBA" id="ARBA00022980"/>
    </source>
</evidence>
<dbReference type="EMBL" id="KP271969">
    <property type="protein sequence ID" value="AJP09506.1"/>
    <property type="molecule type" value="Genomic_DNA"/>
</dbReference>
<dbReference type="GO" id="GO:0009507">
    <property type="term" value="C:chloroplast"/>
    <property type="evidence" value="ECO:0007669"/>
    <property type="project" value="UniProtKB-SubCell"/>
</dbReference>
<dbReference type="GO" id="GO:0003735">
    <property type="term" value="F:structural constituent of ribosome"/>
    <property type="evidence" value="ECO:0007669"/>
    <property type="project" value="InterPro"/>
</dbReference>
<evidence type="ECO:0000256" key="1">
    <source>
        <dbReference type="ARBA" id="ARBA00008560"/>
    </source>
</evidence>
<reference evidence="5" key="1">
    <citation type="submission" date="2014-04" db="EMBL/GenBank/DDBJ databases">
        <title>Chlorella variabilis NC64A complete chloroplast genome.</title>
        <authorList>
            <person name="Fan W."/>
            <person name="Mower J.P."/>
        </authorList>
    </citation>
    <scope>NUCLEOTIDE SEQUENCE</scope>
    <source>
        <strain evidence="5">NC64A</strain>
    </source>
</reference>